<name>A0A5B9WA22_9BACT</name>
<dbReference type="Gene3D" id="3.90.1150.10">
    <property type="entry name" value="Aspartate Aminotransferase, domain 1"/>
    <property type="match status" value="1"/>
</dbReference>
<sequence length="401" mass="43939">MTPDQGATDPLLRWRGEFPILAETNYLISNSLGAAPAAAAGSLQDYHRTWATRGVRAWEETWWTMSAELGDRLAPLLGAGPGEVVFQPSVTIAHAVVLSGLEYRPARDGIVTDAMHFPSILYLLDGLRHEGARVRVVPSRDGIEVETSRLVEAIDERTAAVCLSHVLFKSSYVHEVEEIAAKARRVGALTVVDGYQAVGTIPVDVRALGVDVYIGGCLKWLCGGPGAAFVWVAPELRARLRPRLTGWMAHRSPFAFEPGLDRREDAWRFLHGTPSIPSLYAAAPGIEIVRRAEAEAIRAKSIRQTSRLVELADARGFPCTTPRDPGRRGGTVAIDVEHGYEVSRSLKALDILCDYRPGAGIRLSPHFYTRDDELEKAIDAVEEILRTGTWRAFAEGRSTVT</sequence>
<dbReference type="GO" id="GO:0019441">
    <property type="term" value="P:L-tryptophan catabolic process to kynurenine"/>
    <property type="evidence" value="ECO:0007669"/>
    <property type="project" value="TreeGrafter"/>
</dbReference>
<dbReference type="AlphaFoldDB" id="A0A5B9WA22"/>
<organism evidence="5 6">
    <name type="scientific">Aquisphaera giovannonii</name>
    <dbReference type="NCBI Taxonomy" id="406548"/>
    <lineage>
        <taxon>Bacteria</taxon>
        <taxon>Pseudomonadati</taxon>
        <taxon>Planctomycetota</taxon>
        <taxon>Planctomycetia</taxon>
        <taxon>Isosphaerales</taxon>
        <taxon>Isosphaeraceae</taxon>
        <taxon>Aquisphaera</taxon>
    </lineage>
</organism>
<dbReference type="Proteomes" id="UP000324233">
    <property type="component" value="Chromosome"/>
</dbReference>
<dbReference type="PANTHER" id="PTHR14084">
    <property type="entry name" value="KYNURENINASE"/>
    <property type="match status" value="1"/>
</dbReference>
<proteinExistence type="predicted"/>
<dbReference type="InterPro" id="IPR000192">
    <property type="entry name" value="Aminotrans_V_dom"/>
</dbReference>
<dbReference type="EMBL" id="CP042997">
    <property type="protein sequence ID" value="QEH37403.1"/>
    <property type="molecule type" value="Genomic_DNA"/>
</dbReference>
<reference evidence="5 6" key="1">
    <citation type="submission" date="2019-08" db="EMBL/GenBank/DDBJ databases">
        <title>Deep-cultivation of Planctomycetes and their phenomic and genomic characterization uncovers novel biology.</title>
        <authorList>
            <person name="Wiegand S."/>
            <person name="Jogler M."/>
            <person name="Boedeker C."/>
            <person name="Pinto D."/>
            <person name="Vollmers J."/>
            <person name="Rivas-Marin E."/>
            <person name="Kohn T."/>
            <person name="Peeters S.H."/>
            <person name="Heuer A."/>
            <person name="Rast P."/>
            <person name="Oberbeckmann S."/>
            <person name="Bunk B."/>
            <person name="Jeske O."/>
            <person name="Meyerdierks A."/>
            <person name="Storesund J.E."/>
            <person name="Kallscheuer N."/>
            <person name="Luecker S."/>
            <person name="Lage O.M."/>
            <person name="Pohl T."/>
            <person name="Merkel B.J."/>
            <person name="Hornburger P."/>
            <person name="Mueller R.-W."/>
            <person name="Bruemmer F."/>
            <person name="Labrenz M."/>
            <person name="Spormann A.M."/>
            <person name="Op den Camp H."/>
            <person name="Overmann J."/>
            <person name="Amann R."/>
            <person name="Jetten M.S.M."/>
            <person name="Mascher T."/>
            <person name="Medema M.H."/>
            <person name="Devos D.P."/>
            <person name="Kaster A.-K."/>
            <person name="Ovreas L."/>
            <person name="Rohde M."/>
            <person name="Galperin M.Y."/>
            <person name="Jogler C."/>
        </authorList>
    </citation>
    <scope>NUCLEOTIDE SEQUENCE [LARGE SCALE GENOMIC DNA]</scope>
    <source>
        <strain evidence="5 6">OJF2</strain>
    </source>
</reference>
<dbReference type="GO" id="GO:0043420">
    <property type="term" value="P:anthranilate metabolic process"/>
    <property type="evidence" value="ECO:0007669"/>
    <property type="project" value="TreeGrafter"/>
</dbReference>
<dbReference type="Gene3D" id="3.40.640.10">
    <property type="entry name" value="Type I PLP-dependent aspartate aminotransferase-like (Major domain)"/>
    <property type="match status" value="1"/>
</dbReference>
<dbReference type="GO" id="GO:0009435">
    <property type="term" value="P:NAD+ biosynthetic process"/>
    <property type="evidence" value="ECO:0007669"/>
    <property type="project" value="InterPro"/>
</dbReference>
<dbReference type="InterPro" id="IPR015421">
    <property type="entry name" value="PyrdxlP-dep_Trfase_major"/>
</dbReference>
<dbReference type="OrthoDB" id="9812626at2"/>
<evidence type="ECO:0000256" key="1">
    <source>
        <dbReference type="ARBA" id="ARBA00022642"/>
    </source>
</evidence>
<dbReference type="GO" id="GO:0005737">
    <property type="term" value="C:cytoplasm"/>
    <property type="evidence" value="ECO:0007669"/>
    <property type="project" value="InterPro"/>
</dbReference>
<accession>A0A5B9WA22</accession>
<feature type="domain" description="Aminotransferase class V" evidence="4">
    <location>
        <begin position="27"/>
        <end position="349"/>
    </location>
</feature>
<dbReference type="SUPFAM" id="SSF53383">
    <property type="entry name" value="PLP-dependent transferases"/>
    <property type="match status" value="1"/>
</dbReference>
<dbReference type="GO" id="GO:0030170">
    <property type="term" value="F:pyridoxal phosphate binding"/>
    <property type="evidence" value="ECO:0007669"/>
    <property type="project" value="InterPro"/>
</dbReference>
<dbReference type="InterPro" id="IPR015422">
    <property type="entry name" value="PyrdxlP-dep_Trfase_small"/>
</dbReference>
<keyword evidence="6" id="KW-1185">Reference proteome</keyword>
<dbReference type="PANTHER" id="PTHR14084:SF0">
    <property type="entry name" value="KYNURENINASE"/>
    <property type="match status" value="1"/>
</dbReference>
<gene>
    <name evidence="5" type="primary">kynU</name>
    <name evidence="5" type="ORF">OJF2_59940</name>
</gene>
<evidence type="ECO:0000259" key="4">
    <source>
        <dbReference type="Pfam" id="PF00266"/>
    </source>
</evidence>
<dbReference type="GO" id="GO:0030429">
    <property type="term" value="F:kynureninase activity"/>
    <property type="evidence" value="ECO:0007669"/>
    <property type="project" value="UniProtKB-EC"/>
</dbReference>
<keyword evidence="2 5" id="KW-0378">Hydrolase</keyword>
<keyword evidence="3" id="KW-0663">Pyridoxal phosphate</keyword>
<dbReference type="InterPro" id="IPR015424">
    <property type="entry name" value="PyrdxlP-dep_Trfase"/>
</dbReference>
<dbReference type="KEGG" id="agv:OJF2_59940"/>
<dbReference type="RefSeq" id="WP_148596966.1">
    <property type="nucleotide sequence ID" value="NZ_CP042997.1"/>
</dbReference>
<evidence type="ECO:0000313" key="5">
    <source>
        <dbReference type="EMBL" id="QEH37403.1"/>
    </source>
</evidence>
<dbReference type="Pfam" id="PF00266">
    <property type="entry name" value="Aminotran_5"/>
    <property type="match status" value="1"/>
</dbReference>
<dbReference type="InterPro" id="IPR010111">
    <property type="entry name" value="Kynureninase"/>
</dbReference>
<keyword evidence="1" id="KW-0662">Pyridine nucleotide biosynthesis</keyword>
<evidence type="ECO:0000256" key="2">
    <source>
        <dbReference type="ARBA" id="ARBA00022801"/>
    </source>
</evidence>
<protein>
    <submittedName>
        <fullName evidence="5">Kynureninase</fullName>
        <ecNumber evidence="5">3.7.1.3</ecNumber>
    </submittedName>
</protein>
<evidence type="ECO:0000313" key="6">
    <source>
        <dbReference type="Proteomes" id="UP000324233"/>
    </source>
</evidence>
<dbReference type="EC" id="3.7.1.3" evidence="5"/>
<evidence type="ECO:0000256" key="3">
    <source>
        <dbReference type="ARBA" id="ARBA00022898"/>
    </source>
</evidence>